<gene>
    <name evidence="1" type="ORF">SRAS04492_LOCUS2548</name>
</gene>
<evidence type="ECO:0000313" key="1">
    <source>
        <dbReference type="EMBL" id="CAE0230754.1"/>
    </source>
</evidence>
<dbReference type="EMBL" id="HBIA01004828">
    <property type="protein sequence ID" value="CAE0230754.1"/>
    <property type="molecule type" value="Transcribed_RNA"/>
</dbReference>
<proteinExistence type="predicted"/>
<accession>A0A7S3CKP2</accession>
<sequence>MGGKRFIIRVRTAQNEEFEMPELILQKCVKLQHISQVIEQGQNPGISLPILFYHSKYEKRHLMLIFNYCLCKARSQLAFPLKCNKIENNLEQIDQEFVKDVKDNFNELTLLMKIAKDLGCESFYQLMAACLASWFRCRTHKDVQTELKLQEDRRQEEYMKRLRDSTEKLKFFIDWRTYPELVQYTEQQRIQQHQLKEKMELERQAKLQQATLAKQSKPNPQD</sequence>
<name>A0A7S3CKP2_9SPIT</name>
<protein>
    <submittedName>
        <fullName evidence="1">Uncharacterized protein</fullName>
    </submittedName>
</protein>
<dbReference type="Gene3D" id="3.30.710.10">
    <property type="entry name" value="Potassium Channel Kv1.1, Chain A"/>
    <property type="match status" value="1"/>
</dbReference>
<reference evidence="1" key="1">
    <citation type="submission" date="2021-01" db="EMBL/GenBank/DDBJ databases">
        <authorList>
            <person name="Corre E."/>
            <person name="Pelletier E."/>
            <person name="Niang G."/>
            <person name="Scheremetjew M."/>
            <person name="Finn R."/>
            <person name="Kale V."/>
            <person name="Holt S."/>
            <person name="Cochrane G."/>
            <person name="Meng A."/>
            <person name="Brown T."/>
            <person name="Cohen L."/>
        </authorList>
    </citation>
    <scope>NUCLEOTIDE SEQUENCE</scope>
    <source>
        <strain evidence="1">Ras09</strain>
    </source>
</reference>
<organism evidence="1">
    <name type="scientific">Strombidium rassoulzadegani</name>
    <dbReference type="NCBI Taxonomy" id="1082188"/>
    <lineage>
        <taxon>Eukaryota</taxon>
        <taxon>Sar</taxon>
        <taxon>Alveolata</taxon>
        <taxon>Ciliophora</taxon>
        <taxon>Intramacronucleata</taxon>
        <taxon>Spirotrichea</taxon>
        <taxon>Oligotrichia</taxon>
        <taxon>Strombidiidae</taxon>
        <taxon>Strombidium</taxon>
    </lineage>
</organism>
<dbReference type="AlphaFoldDB" id="A0A7S3CKP2"/>
<dbReference type="InterPro" id="IPR011333">
    <property type="entry name" value="SKP1/BTB/POZ_sf"/>
</dbReference>